<dbReference type="Pfam" id="PF00145">
    <property type="entry name" value="DNA_methylase"/>
    <property type="match status" value="1"/>
</dbReference>
<evidence type="ECO:0000256" key="2">
    <source>
        <dbReference type="ARBA" id="ARBA00022679"/>
    </source>
</evidence>
<dbReference type="GO" id="GO:0008168">
    <property type="term" value="F:methyltransferase activity"/>
    <property type="evidence" value="ECO:0007669"/>
    <property type="project" value="UniProtKB-KW"/>
</dbReference>
<dbReference type="Proteomes" id="UP000218418">
    <property type="component" value="Chromosome"/>
</dbReference>
<dbReference type="InterPro" id="IPR031303">
    <property type="entry name" value="C5_meth_CS"/>
</dbReference>
<dbReference type="SUPFAM" id="SSF53335">
    <property type="entry name" value="S-adenosyl-L-methionine-dependent methyltransferases"/>
    <property type="match status" value="1"/>
</dbReference>
<keyword evidence="2 5" id="KW-0808">Transferase</keyword>
<dbReference type="PROSITE" id="PS00095">
    <property type="entry name" value="C5_MTASE_2"/>
    <property type="match status" value="1"/>
</dbReference>
<protein>
    <submittedName>
        <fullName evidence="5">Type II DNA modification methyltransferase</fullName>
    </submittedName>
</protein>
<dbReference type="GO" id="GO:0009307">
    <property type="term" value="P:DNA restriction-modification system"/>
    <property type="evidence" value="ECO:0007669"/>
    <property type="project" value="UniProtKB-KW"/>
</dbReference>
<name>A0A1Z4LSJ0_9CYAN</name>
<dbReference type="AlphaFoldDB" id="A0A1Z4LSJ0"/>
<keyword evidence="3" id="KW-0949">S-adenosyl-L-methionine</keyword>
<accession>A0A1Z4LSJ0</accession>
<dbReference type="Gene3D" id="3.90.120.10">
    <property type="entry name" value="DNA Methylase, subunit A, domain 2"/>
    <property type="match status" value="1"/>
</dbReference>
<dbReference type="GO" id="GO:0032259">
    <property type="term" value="P:methylation"/>
    <property type="evidence" value="ECO:0007669"/>
    <property type="project" value="UniProtKB-KW"/>
</dbReference>
<dbReference type="InterPro" id="IPR001525">
    <property type="entry name" value="C5_MeTfrase"/>
</dbReference>
<gene>
    <name evidence="5" type="ORF">NIES267_37020</name>
</gene>
<keyword evidence="4" id="KW-0680">Restriction system</keyword>
<proteinExistence type="predicted"/>
<dbReference type="InterPro" id="IPR029063">
    <property type="entry name" value="SAM-dependent_MTases_sf"/>
</dbReference>
<sequence length="98" mass="11301">MVFLNLIEILIERNVGVKISLIILRPLTTIERSYTQTFPQDFEFEIENQSKTDFEQMIGNAVPVKLGEYVANAIIEYIESKATPLFRPKQLVLDLNNN</sequence>
<organism evidence="5 6">
    <name type="scientific">Calothrix parasitica NIES-267</name>
    <dbReference type="NCBI Taxonomy" id="1973488"/>
    <lineage>
        <taxon>Bacteria</taxon>
        <taxon>Bacillati</taxon>
        <taxon>Cyanobacteriota</taxon>
        <taxon>Cyanophyceae</taxon>
        <taxon>Nostocales</taxon>
        <taxon>Calotrichaceae</taxon>
        <taxon>Calothrix</taxon>
    </lineage>
</organism>
<evidence type="ECO:0000256" key="4">
    <source>
        <dbReference type="ARBA" id="ARBA00022747"/>
    </source>
</evidence>
<keyword evidence="6" id="KW-1185">Reference proteome</keyword>
<evidence type="ECO:0000313" key="5">
    <source>
        <dbReference type="EMBL" id="BAY84206.1"/>
    </source>
</evidence>
<keyword evidence="1 5" id="KW-0489">Methyltransferase</keyword>
<evidence type="ECO:0000313" key="6">
    <source>
        <dbReference type="Proteomes" id="UP000218418"/>
    </source>
</evidence>
<dbReference type="EMBL" id="AP018227">
    <property type="protein sequence ID" value="BAY84206.1"/>
    <property type="molecule type" value="Genomic_DNA"/>
</dbReference>
<evidence type="ECO:0000256" key="3">
    <source>
        <dbReference type="ARBA" id="ARBA00022691"/>
    </source>
</evidence>
<evidence type="ECO:0000256" key="1">
    <source>
        <dbReference type="ARBA" id="ARBA00022603"/>
    </source>
</evidence>
<reference evidence="5 6" key="1">
    <citation type="submission" date="2017-06" db="EMBL/GenBank/DDBJ databases">
        <title>Genome sequencing of cyanobaciteial culture collection at National Institute for Environmental Studies (NIES).</title>
        <authorList>
            <person name="Hirose Y."/>
            <person name="Shimura Y."/>
            <person name="Fujisawa T."/>
            <person name="Nakamura Y."/>
            <person name="Kawachi M."/>
        </authorList>
    </citation>
    <scope>NUCLEOTIDE SEQUENCE [LARGE SCALE GENOMIC DNA]</scope>
    <source>
        <strain evidence="5 6">NIES-267</strain>
    </source>
</reference>